<gene>
    <name evidence="1" type="ORF">LCMiAC01_00710</name>
</gene>
<sequence length="141" mass="17004">MFRSSTDITSEDEFKKLMKIEHTYPNPTDKDFQNKIYIKREFYYHKIPERSKLKDYKDIKKYRDDVCNPFKFEPLPHQSFLSNFINPNTPYKGLLIFHGTGTGKCHRGDQLLYINSNIDTFENIWKKYNNYIFKKVKIEGD</sequence>
<accession>A0A481Z013</accession>
<keyword evidence="1" id="KW-0547">Nucleotide-binding</keyword>
<proteinExistence type="predicted"/>
<protein>
    <submittedName>
        <fullName evidence="1">DEAD/SNF2-like helicase</fullName>
    </submittedName>
</protein>
<name>A0A481Z013_9VIRU</name>
<keyword evidence="1" id="KW-0067">ATP-binding</keyword>
<reference evidence="1" key="1">
    <citation type="journal article" date="2019" name="MBio">
        <title>Virus Genomes from Deep Sea Sediments Expand the Ocean Megavirome and Support Independent Origins of Viral Gigantism.</title>
        <authorList>
            <person name="Backstrom D."/>
            <person name="Yutin N."/>
            <person name="Jorgensen S.L."/>
            <person name="Dharamshi J."/>
            <person name="Homa F."/>
            <person name="Zaremba-Niedwiedzka K."/>
            <person name="Spang A."/>
            <person name="Wolf Y.I."/>
            <person name="Koonin E.V."/>
            <person name="Ettema T.J."/>
        </authorList>
    </citation>
    <scope>NUCLEOTIDE SEQUENCE</scope>
</reference>
<organism evidence="1">
    <name type="scientific">Mimivirus LCMiAC01</name>
    <dbReference type="NCBI Taxonomy" id="2506608"/>
    <lineage>
        <taxon>Viruses</taxon>
        <taxon>Varidnaviria</taxon>
        <taxon>Bamfordvirae</taxon>
        <taxon>Nucleocytoviricota</taxon>
        <taxon>Megaviricetes</taxon>
        <taxon>Imitervirales</taxon>
        <taxon>Mimiviridae</taxon>
        <taxon>Klosneuvirinae</taxon>
    </lineage>
</organism>
<keyword evidence="1" id="KW-0378">Hydrolase</keyword>
<dbReference type="GO" id="GO:0004386">
    <property type="term" value="F:helicase activity"/>
    <property type="evidence" value="ECO:0007669"/>
    <property type="project" value="UniProtKB-KW"/>
</dbReference>
<keyword evidence="1" id="KW-0347">Helicase</keyword>
<evidence type="ECO:0000313" key="1">
    <source>
        <dbReference type="EMBL" id="QBK88407.1"/>
    </source>
</evidence>
<dbReference type="EMBL" id="MK500389">
    <property type="protein sequence ID" value="QBK88407.1"/>
    <property type="molecule type" value="Genomic_DNA"/>
</dbReference>